<reference evidence="1 2" key="1">
    <citation type="submission" date="2021-11" db="EMBL/GenBank/DDBJ databases">
        <title>Black yeast isolated from Biological Soil Crust.</title>
        <authorList>
            <person name="Kurbessoian T."/>
        </authorList>
    </citation>
    <scope>NUCLEOTIDE SEQUENCE [LARGE SCALE GENOMIC DNA]</scope>
    <source>
        <strain evidence="1 2">CCFEE 5522</strain>
    </source>
</reference>
<dbReference type="Proteomes" id="UP001324427">
    <property type="component" value="Unassembled WGS sequence"/>
</dbReference>
<proteinExistence type="predicted"/>
<dbReference type="EMBL" id="JAVFHQ010000017">
    <property type="protein sequence ID" value="KAK4545994.1"/>
    <property type="molecule type" value="Genomic_DNA"/>
</dbReference>
<evidence type="ECO:0000313" key="2">
    <source>
        <dbReference type="Proteomes" id="UP001324427"/>
    </source>
</evidence>
<dbReference type="AlphaFoldDB" id="A0AAV9JL18"/>
<organism evidence="1 2">
    <name type="scientific">Oleoguttula mirabilis</name>
    <dbReference type="NCBI Taxonomy" id="1507867"/>
    <lineage>
        <taxon>Eukaryota</taxon>
        <taxon>Fungi</taxon>
        <taxon>Dikarya</taxon>
        <taxon>Ascomycota</taxon>
        <taxon>Pezizomycotina</taxon>
        <taxon>Dothideomycetes</taxon>
        <taxon>Dothideomycetidae</taxon>
        <taxon>Mycosphaerellales</taxon>
        <taxon>Teratosphaeriaceae</taxon>
        <taxon>Oleoguttula</taxon>
    </lineage>
</organism>
<keyword evidence="2" id="KW-1185">Reference proteome</keyword>
<name>A0AAV9JL18_9PEZI</name>
<sequence length="468" mass="52799">MPWIRDWWPSSDVILEMCALRTNRDGHEYKSFILVDSGWDAATVIAAHWFFDNDRKPHFAAARVPTILANLLLTLLDRGAVGSFAEALGEDGYEDAKVDFYRDLSPSRDASAAPVTAPYEPPSFLPKNAKLSNSKLIIVALRQLSESTVLALKAAIVGGDGADGKPQQPELEIINWQGKPIRRPELAELYRWMDHNTTRDERQEYAFFVDNVLGTANSCPQILAATRKVHGQNIVVDDQLSLLPVATNKTLKLWRAAVGYDSTVVTTEVDQETEMECGNIWRREVAVDGAKSIDFEEIECCPVFFLRPFAPQEELQIRANLSKKSAAEEGEDWGKEYLYAGYPWPDGTGQRAIQDLRDLFEKCDPRSPAFDDSYSTLRMTSYPRNFLAVDDRALVADEPRVIVASNLGFHHPTNKLGWEYGLANAENAYLNWVNLDVGNMNLDEMMNDTQRLWLSDLTAFAKEDWVER</sequence>
<comment type="caution">
    <text evidence="1">The sequence shown here is derived from an EMBL/GenBank/DDBJ whole genome shotgun (WGS) entry which is preliminary data.</text>
</comment>
<accession>A0AAV9JL18</accession>
<gene>
    <name evidence="1" type="ORF">LTR36_002558</name>
</gene>
<evidence type="ECO:0000313" key="1">
    <source>
        <dbReference type="EMBL" id="KAK4545994.1"/>
    </source>
</evidence>
<protein>
    <submittedName>
        <fullName evidence="1">Uncharacterized protein</fullName>
    </submittedName>
</protein>